<keyword evidence="2" id="KW-1185">Reference proteome</keyword>
<comment type="caution">
    <text evidence="1">The sequence shown here is derived from an EMBL/GenBank/DDBJ whole genome shotgun (WGS) entry which is preliminary data.</text>
</comment>
<evidence type="ECO:0008006" key="3">
    <source>
        <dbReference type="Google" id="ProtNLM"/>
    </source>
</evidence>
<evidence type="ECO:0000313" key="2">
    <source>
        <dbReference type="Proteomes" id="UP001518990"/>
    </source>
</evidence>
<organism evidence="1 2">
    <name type="scientific">Roseomonas marmotae</name>
    <dbReference type="NCBI Taxonomy" id="2768161"/>
    <lineage>
        <taxon>Bacteria</taxon>
        <taxon>Pseudomonadati</taxon>
        <taxon>Pseudomonadota</taxon>
        <taxon>Alphaproteobacteria</taxon>
        <taxon>Acetobacterales</taxon>
        <taxon>Roseomonadaceae</taxon>
        <taxon>Roseomonas</taxon>
    </lineage>
</organism>
<dbReference type="EMBL" id="JACTNF010000029">
    <property type="protein sequence ID" value="MBO1076774.1"/>
    <property type="molecule type" value="Genomic_DNA"/>
</dbReference>
<dbReference type="RefSeq" id="WP_207450135.1">
    <property type="nucleotide sequence ID" value="NZ_CP061091.1"/>
</dbReference>
<evidence type="ECO:0000313" key="1">
    <source>
        <dbReference type="EMBL" id="MBO1076774.1"/>
    </source>
</evidence>
<dbReference type="Proteomes" id="UP001518990">
    <property type="component" value="Unassembled WGS sequence"/>
</dbReference>
<name>A0ABS3KH46_9PROT</name>
<accession>A0ABS3KH46</accession>
<reference evidence="1 2" key="1">
    <citation type="submission" date="2020-09" db="EMBL/GenBank/DDBJ databases">
        <title>Roseomonas.</title>
        <authorList>
            <person name="Zhu W."/>
        </authorList>
    </citation>
    <scope>NUCLEOTIDE SEQUENCE [LARGE SCALE GENOMIC DNA]</scope>
    <source>
        <strain evidence="1 2">1311</strain>
    </source>
</reference>
<sequence length="692" mass="72986">MMRAPFVIGRREAIMGLVGMSIMPGYASAARLSPPCPTAPGDITGLTLEGTGNPAGAVAVFGQVFRPGHLPAGSGLRARLANGQPLPVQLDIRSQHPDGSVRFALVSLAAPALAAGQSAKVVLSAGPTPAAGGMPQANGRQAAVEIIGPGGETWRMELLPRAFTGRLWQAGPLAVQGRVEAPVPPGAAGGVTSLRLVADLALHADGALRLDAWFRNDTAMQPGGGTARYTARLVLDGKEAARFDIPRQWQYTGWGRLFVSRPGGPPPWVRHDAGYLTDAGAVARYNLRTGVDDSVIAGLAAAMASPGWQAPLSARQITQDMRQTGGRADIGPATMSQAAWLITSDRRAAAYAIGQAEAAGAVPWHLWDPQGGDGRGGWLDAKRWPRLWTDGRGGPPPGGLAQPVSEESGWIPDAAHQPDLCFVPYVLTGRRAFLDGLQAQASWCVVSQWTGVRGTPDRPGPGEGFNIVRSNQVRGAAWSLRQLSNAAWITGQDDPNSPYLRTCADGNWAWVRSRIPGWTAEQGELHGCIPGAYGAPGTLPPWQQDYFASTAAAAARRGDADAMAVLRWMSNFLVGRFLSAEKGFNPRDGVAYLIAADPGAGEARPLRSWAETGNAMRAKGLSNENGWSKSEGVYGQLALQSLAALVELTGTAEAQRAYAWLSASGAPFTRPQDFRRDPLFSIVPNRTPTCGA</sequence>
<gene>
    <name evidence="1" type="ORF">IAI60_19340</name>
</gene>
<proteinExistence type="predicted"/>
<protein>
    <recommendedName>
        <fullName evidence="3">Cellulase Ig-like domain-containing protein</fullName>
    </recommendedName>
</protein>